<evidence type="ECO:0000313" key="4">
    <source>
        <dbReference type="EMBL" id="ELR22165.1"/>
    </source>
</evidence>
<dbReference type="InterPro" id="IPR002498">
    <property type="entry name" value="PInositol-4-P-4/5-kinase_core"/>
</dbReference>
<keyword evidence="1" id="KW-0547">Nucleotide-binding</keyword>
<dbReference type="KEGG" id="acan:ACA1_125940"/>
<dbReference type="EMBL" id="KB007887">
    <property type="protein sequence ID" value="ELR22165.1"/>
    <property type="molecule type" value="Genomic_DNA"/>
</dbReference>
<dbReference type="PANTHER" id="PTHR23086">
    <property type="entry name" value="PHOSPHATIDYLINOSITOL-4-PHOSPHATE 5-KINASE"/>
    <property type="match status" value="1"/>
</dbReference>
<dbReference type="InterPro" id="IPR027484">
    <property type="entry name" value="PInositol-4-P-5-kinase_N"/>
</dbReference>
<dbReference type="PANTHER" id="PTHR23086:SF8">
    <property type="entry name" value="PHOSPHATIDYLINOSITOL 5-PHOSPHATE 4-KINASE, ISOFORM A"/>
    <property type="match status" value="1"/>
</dbReference>
<dbReference type="Proteomes" id="UP000011083">
    <property type="component" value="Unassembled WGS sequence"/>
</dbReference>
<accession>L8HAG0</accession>
<dbReference type="PROSITE" id="PS51455">
    <property type="entry name" value="PIPK"/>
    <property type="match status" value="1"/>
</dbReference>
<keyword evidence="1 4" id="KW-0418">Kinase</keyword>
<dbReference type="GO" id="GO:0046854">
    <property type="term" value="P:phosphatidylinositol phosphate biosynthetic process"/>
    <property type="evidence" value="ECO:0007669"/>
    <property type="project" value="TreeGrafter"/>
</dbReference>
<dbReference type="GO" id="GO:0005524">
    <property type="term" value="F:ATP binding"/>
    <property type="evidence" value="ECO:0007669"/>
    <property type="project" value="UniProtKB-UniRule"/>
</dbReference>
<keyword evidence="1" id="KW-0808">Transferase</keyword>
<dbReference type="GeneID" id="14923102"/>
<dbReference type="SMART" id="SM00330">
    <property type="entry name" value="PIPKc"/>
    <property type="match status" value="1"/>
</dbReference>
<dbReference type="STRING" id="1257118.L8HAG0"/>
<sequence>MEEENRLLRQEIAELTARLELQQSKIELHPIVDYPARTVRHTQTTKLKKQQRKKEQHLQKMHASAREFCKMAYFLFSKLHDKALYGPASSSGLFSPSSASPSMRRAIRELSLSGPEVVNVRGRITIGSPATTSSLTIRLLRAPDVVAQLAKDIPKASRDSVLCSLSFVIKEGVDDFEVGELSGCLRDILTTAGKSLQCTHKVKLGKGANGERLFVIVFGFEHPTAQKELQTLLSSFEVKIEGEGLKHYASDKGPFLRSMINGHTVELSLAFRKSLLKIFKDPTSAFGQLGEQFSWLLPWVSLLRHSEADIRIEDLLQAPPPSPLSLPQHSFCCSSPTACADVMGHGQSVEGHKANKARRSIPAIVRDVIAQPDVQPVIKSLYSSGMSLLVAPYALQLHYKHSSDQILQVEAKNLVLAELLPGAEEIKRGPMSCALLSVDRQQLPPFIHAGLRTTYESLDRSRDGAETTTPGKEAKYRVFKYHGQVGDRIFRFGSFAPSAFAQLLAKHGTSLAQLTDSFQHLEQIRSEGKSGSSFFTSVDRRFIVKTITNGEWRFLRSIFSDYFEHVDKHKSTLLCKFLGLHSLQTDEGREFFVVMAHVFSSPERPIHLRYDLKGCVEGRLTATNDASRTLRDQDFLGRSLYLGPLRSSVLQQLAHDCKFLESCGIMDYSFFVGIHKMTHDELLALQKRELEEGGPIHFHDGGVLARSGDGGLHEERELYYFGVIDLMQPWTLRKVCEAKIKGVLFAQIRQTKLNSYVEPSMYAQRFQQYLASKLV</sequence>
<reference evidence="4 5" key="1">
    <citation type="journal article" date="2013" name="Genome Biol.">
        <title>Genome of Acanthamoeba castellanii highlights extensive lateral gene transfer and early evolution of tyrosine kinase signaling.</title>
        <authorList>
            <person name="Clarke M."/>
            <person name="Lohan A.J."/>
            <person name="Liu B."/>
            <person name="Lagkouvardos I."/>
            <person name="Roy S."/>
            <person name="Zafar N."/>
            <person name="Bertelli C."/>
            <person name="Schilde C."/>
            <person name="Kianianmomeni A."/>
            <person name="Burglin T.R."/>
            <person name="Frech C."/>
            <person name="Turcotte B."/>
            <person name="Kopec K.O."/>
            <person name="Synnott J.M."/>
            <person name="Choo C."/>
            <person name="Paponov I."/>
            <person name="Finkler A."/>
            <person name="Soon Heng Tan C."/>
            <person name="Hutchins A.P."/>
            <person name="Weinmeier T."/>
            <person name="Rattei T."/>
            <person name="Chu J.S."/>
            <person name="Gimenez G."/>
            <person name="Irimia M."/>
            <person name="Rigden D.J."/>
            <person name="Fitzpatrick D.A."/>
            <person name="Lorenzo-Morales J."/>
            <person name="Bateman A."/>
            <person name="Chiu C.H."/>
            <person name="Tang P."/>
            <person name="Hegemann P."/>
            <person name="Fromm H."/>
            <person name="Raoult D."/>
            <person name="Greub G."/>
            <person name="Miranda-Saavedra D."/>
            <person name="Chen N."/>
            <person name="Nash P."/>
            <person name="Ginger M.L."/>
            <person name="Horn M."/>
            <person name="Schaap P."/>
            <person name="Caler L."/>
            <person name="Loftus B."/>
        </authorList>
    </citation>
    <scope>NUCLEOTIDE SEQUENCE [LARGE SCALE GENOMIC DNA]</scope>
    <source>
        <strain evidence="4 5">Neff</strain>
    </source>
</reference>
<proteinExistence type="predicted"/>
<dbReference type="Gene3D" id="3.30.810.10">
    <property type="entry name" value="2-Layer Sandwich"/>
    <property type="match status" value="1"/>
</dbReference>
<dbReference type="VEuPathDB" id="AmoebaDB:ACA1_125940"/>
<dbReference type="SUPFAM" id="SSF56104">
    <property type="entry name" value="SAICAR synthase-like"/>
    <property type="match status" value="1"/>
</dbReference>
<dbReference type="GO" id="GO:0005886">
    <property type="term" value="C:plasma membrane"/>
    <property type="evidence" value="ECO:0007669"/>
    <property type="project" value="TreeGrafter"/>
</dbReference>
<dbReference type="Gene3D" id="3.30.800.10">
    <property type="entry name" value="Phosphatidylinositol Phosphate Kinase II Beta"/>
    <property type="match status" value="1"/>
</dbReference>
<keyword evidence="2" id="KW-0175">Coiled coil</keyword>
<evidence type="ECO:0000259" key="3">
    <source>
        <dbReference type="PROSITE" id="PS51455"/>
    </source>
</evidence>
<dbReference type="Pfam" id="PF01504">
    <property type="entry name" value="PIP5K"/>
    <property type="match status" value="1"/>
</dbReference>
<dbReference type="CDD" id="cd00139">
    <property type="entry name" value="PIPKc"/>
    <property type="match status" value="1"/>
</dbReference>
<dbReference type="GO" id="GO:0016308">
    <property type="term" value="F:1-phosphatidylinositol-4-phosphate 5-kinase activity"/>
    <property type="evidence" value="ECO:0007669"/>
    <property type="project" value="TreeGrafter"/>
</dbReference>
<dbReference type="AlphaFoldDB" id="L8HAG0"/>
<feature type="domain" description="PIPK" evidence="3">
    <location>
        <begin position="426"/>
        <end position="774"/>
    </location>
</feature>
<dbReference type="OrthoDB" id="20783at2759"/>
<evidence type="ECO:0000256" key="1">
    <source>
        <dbReference type="PROSITE-ProRule" id="PRU00781"/>
    </source>
</evidence>
<protein>
    <submittedName>
        <fullName evidence="4">Phosphatidylinositol-4-phosphate 5-Kinase</fullName>
    </submittedName>
</protein>
<feature type="coiled-coil region" evidence="2">
    <location>
        <begin position="5"/>
        <end position="67"/>
    </location>
</feature>
<evidence type="ECO:0000256" key="2">
    <source>
        <dbReference type="SAM" id="Coils"/>
    </source>
</evidence>
<evidence type="ECO:0000313" key="5">
    <source>
        <dbReference type="Proteomes" id="UP000011083"/>
    </source>
</evidence>
<gene>
    <name evidence="4" type="ORF">ACA1_125940</name>
</gene>
<keyword evidence="1" id="KW-0067">ATP-binding</keyword>
<keyword evidence="5" id="KW-1185">Reference proteome</keyword>
<dbReference type="InterPro" id="IPR027483">
    <property type="entry name" value="PInositol-4-P-4/5-kinase_C_sf"/>
</dbReference>
<name>L8HAG0_ACACF</name>
<dbReference type="RefSeq" id="XP_004348679.1">
    <property type="nucleotide sequence ID" value="XM_004348629.1"/>
</dbReference>
<dbReference type="InterPro" id="IPR023610">
    <property type="entry name" value="PInositol-4/5-P-5/4-kinase"/>
</dbReference>
<organism evidence="4 5">
    <name type="scientific">Acanthamoeba castellanii (strain ATCC 30010 / Neff)</name>
    <dbReference type="NCBI Taxonomy" id="1257118"/>
    <lineage>
        <taxon>Eukaryota</taxon>
        <taxon>Amoebozoa</taxon>
        <taxon>Discosea</taxon>
        <taxon>Longamoebia</taxon>
        <taxon>Centramoebida</taxon>
        <taxon>Acanthamoebidae</taxon>
        <taxon>Acanthamoeba</taxon>
    </lineage>
</organism>